<dbReference type="Gene3D" id="3.30.40.10">
    <property type="entry name" value="Zinc/RING finger domain, C3HC4 (zinc finger)"/>
    <property type="match status" value="2"/>
</dbReference>
<evidence type="ECO:0000256" key="5">
    <source>
        <dbReference type="SAM" id="MobiDB-lite"/>
    </source>
</evidence>
<keyword evidence="1" id="KW-0479">Metal-binding</keyword>
<dbReference type="EMBL" id="AZBU02000005">
    <property type="protein sequence ID" value="TKR76701.1"/>
    <property type="molecule type" value="Genomic_DNA"/>
</dbReference>
<dbReference type="PROSITE" id="PS50089">
    <property type="entry name" value="ZF_RING_2"/>
    <property type="match status" value="1"/>
</dbReference>
<dbReference type="AlphaFoldDB" id="A0A4U5N2Z6"/>
<dbReference type="InterPro" id="IPR001841">
    <property type="entry name" value="Znf_RING"/>
</dbReference>
<dbReference type="OrthoDB" id="10371530at2759"/>
<keyword evidence="8" id="KW-1185">Reference proteome</keyword>
<evidence type="ECO:0000259" key="6">
    <source>
        <dbReference type="PROSITE" id="PS50089"/>
    </source>
</evidence>
<evidence type="ECO:0000313" key="8">
    <source>
        <dbReference type="Proteomes" id="UP000298663"/>
    </source>
</evidence>
<dbReference type="GO" id="GO:0008270">
    <property type="term" value="F:zinc ion binding"/>
    <property type="evidence" value="ECO:0007669"/>
    <property type="project" value="UniProtKB-KW"/>
</dbReference>
<evidence type="ECO:0000313" key="7">
    <source>
        <dbReference type="EMBL" id="TKR76701.1"/>
    </source>
</evidence>
<comment type="caution">
    <text evidence="7">The sequence shown here is derived from an EMBL/GenBank/DDBJ whole genome shotgun (WGS) entry which is preliminary data.</text>
</comment>
<keyword evidence="3" id="KW-0862">Zinc</keyword>
<feature type="region of interest" description="Disordered" evidence="5">
    <location>
        <begin position="599"/>
        <end position="633"/>
    </location>
</feature>
<dbReference type="SUPFAM" id="SSF57850">
    <property type="entry name" value="RING/U-box"/>
    <property type="match status" value="1"/>
</dbReference>
<name>A0A4U5N2Z6_STECR</name>
<dbReference type="InterPro" id="IPR017907">
    <property type="entry name" value="Znf_RING_CS"/>
</dbReference>
<sequence>MTLHIPYSPNRFTLCLSVRNRSSPMGLFVCSLAPPAAPPPRTSSADRFHLLSRFRSVSALTFTPTTFTQGYFRLFSVVGKMAASNDSTAAVTAQEQGRFQKAAESVKKFFVTCNSQIVALGEHCAYEIYDTQITRAEERLEKAAPESLTTEDLTGDYISIIDRVTRCSSCWKQATRPHTLGCGDPVCGDCVKYLRKCPHFLCSNSKIVCGRCRRHSSTKKTAKSETVERLIKRQKTLTEELIKTEDSISNVQINQRYHTILAEALECPGCRAGMYRARKLNCGHSLCEDCMRDKFKFRSCFSFKILAEPKAKIECPKCKVVTKMRLYAPEHEDVYAAALGSAQKKTQNANLITNVEKCQPKTTALCMECKKEENTHQRDVFMCSTCRPDGFKPQDILCSYCALQKHAGHQVDKIVSVVPSMRAEALAKVAHMSKYANLIVLALQHGPEKCTFISLISAEAEHLNRVFQEIRTGSVLPSEYMVEKLKEAKNIADKIEKAYNHWKSTQKKATTEICAILDTKAEPKPASVYPKLTQDTAVQPTQVKIELHKQDEKAAVETKLSTSNKADVLYDIEIDTEGEHEAQENDKLLRAPSLNLVRSPSSDSFEVCEQPEYHSEAESVSEDDSSEFDVINN</sequence>
<dbReference type="PROSITE" id="PS00518">
    <property type="entry name" value="ZF_RING_1"/>
    <property type="match status" value="1"/>
</dbReference>
<dbReference type="Proteomes" id="UP000298663">
    <property type="component" value="Unassembled WGS sequence"/>
</dbReference>
<reference evidence="7 8" key="1">
    <citation type="journal article" date="2015" name="Genome Biol.">
        <title>Comparative genomics of Steinernema reveals deeply conserved gene regulatory networks.</title>
        <authorList>
            <person name="Dillman A.R."/>
            <person name="Macchietto M."/>
            <person name="Porter C.F."/>
            <person name="Rogers A."/>
            <person name="Williams B."/>
            <person name="Antoshechkin I."/>
            <person name="Lee M.M."/>
            <person name="Goodwin Z."/>
            <person name="Lu X."/>
            <person name="Lewis E.E."/>
            <person name="Goodrich-Blair H."/>
            <person name="Stock S.P."/>
            <person name="Adams B.J."/>
            <person name="Sternberg P.W."/>
            <person name="Mortazavi A."/>
        </authorList>
    </citation>
    <scope>NUCLEOTIDE SEQUENCE [LARGE SCALE GENOMIC DNA]</scope>
    <source>
        <strain evidence="7 8">ALL</strain>
    </source>
</reference>
<gene>
    <name evidence="7" type="ORF">L596_017809</name>
</gene>
<evidence type="ECO:0000256" key="4">
    <source>
        <dbReference type="PROSITE-ProRule" id="PRU00175"/>
    </source>
</evidence>
<keyword evidence="2 4" id="KW-0863">Zinc-finger</keyword>
<evidence type="ECO:0000256" key="2">
    <source>
        <dbReference type="ARBA" id="ARBA00022771"/>
    </source>
</evidence>
<dbReference type="InterPro" id="IPR013083">
    <property type="entry name" value="Znf_RING/FYVE/PHD"/>
</dbReference>
<reference evidence="7 8" key="2">
    <citation type="journal article" date="2019" name="G3 (Bethesda)">
        <title>Hybrid Assembly of the Genome of the Entomopathogenic Nematode Steinernema carpocapsae Identifies the X-Chromosome.</title>
        <authorList>
            <person name="Serra L."/>
            <person name="Macchietto M."/>
            <person name="Macias-Munoz A."/>
            <person name="McGill C.J."/>
            <person name="Rodriguez I.M."/>
            <person name="Rodriguez B."/>
            <person name="Murad R."/>
            <person name="Mortazavi A."/>
        </authorList>
    </citation>
    <scope>NUCLEOTIDE SEQUENCE [LARGE SCALE GENOMIC DNA]</scope>
    <source>
        <strain evidence="7 8">ALL</strain>
    </source>
</reference>
<accession>A0A4U5N2Z6</accession>
<feature type="domain" description="RING-type" evidence="6">
    <location>
        <begin position="267"/>
        <end position="319"/>
    </location>
</feature>
<evidence type="ECO:0000256" key="1">
    <source>
        <dbReference type="ARBA" id="ARBA00022723"/>
    </source>
</evidence>
<evidence type="ECO:0000256" key="3">
    <source>
        <dbReference type="ARBA" id="ARBA00022833"/>
    </source>
</evidence>
<organism evidence="7 8">
    <name type="scientific">Steinernema carpocapsae</name>
    <name type="common">Entomopathogenic nematode</name>
    <dbReference type="NCBI Taxonomy" id="34508"/>
    <lineage>
        <taxon>Eukaryota</taxon>
        <taxon>Metazoa</taxon>
        <taxon>Ecdysozoa</taxon>
        <taxon>Nematoda</taxon>
        <taxon>Chromadorea</taxon>
        <taxon>Rhabditida</taxon>
        <taxon>Tylenchina</taxon>
        <taxon>Panagrolaimomorpha</taxon>
        <taxon>Strongyloidoidea</taxon>
        <taxon>Steinernematidae</taxon>
        <taxon>Steinernema</taxon>
    </lineage>
</organism>
<proteinExistence type="predicted"/>
<protein>
    <recommendedName>
        <fullName evidence="6">RING-type domain-containing protein</fullName>
    </recommendedName>
</protein>